<dbReference type="OrthoDB" id="9181871at2"/>
<keyword evidence="1" id="KW-1133">Transmembrane helix</keyword>
<sequence>MTGSRRHQRGAVLILVLWITSLLTIMLAAFSMTVRIDRQVAGDMLQQVRAQAAADSVLNYLAAVRQVDPDRWESMPGEVFRLPWEGLDVHFRLIPETAFVSLNTAPEDMLEAVFAGLESADARSLAAAVVRRREGDLEAAEDIDRQPRPWISVDELLLLGDGLERVAGLHRFFTVHGSHVEVDARFAAEPLLDLLGGTDYLQESQEDAALTTDAFRIQIELGQGVRRRRLEVSARFVADGVGYQVLHTNLYNVSFTLD</sequence>
<evidence type="ECO:0000313" key="3">
    <source>
        <dbReference type="Proteomes" id="UP000243924"/>
    </source>
</evidence>
<accession>A0A1H2HWN5</accession>
<keyword evidence="1" id="KW-0472">Membrane</keyword>
<evidence type="ECO:0000256" key="1">
    <source>
        <dbReference type="SAM" id="Phobius"/>
    </source>
</evidence>
<evidence type="ECO:0000313" key="2">
    <source>
        <dbReference type="EMBL" id="SDU36145.1"/>
    </source>
</evidence>
<keyword evidence="3" id="KW-1185">Reference proteome</keyword>
<keyword evidence="1" id="KW-0812">Transmembrane</keyword>
<dbReference type="EMBL" id="LT629787">
    <property type="protein sequence ID" value="SDU36145.1"/>
    <property type="molecule type" value="Genomic_DNA"/>
</dbReference>
<feature type="transmembrane region" description="Helical" evidence="1">
    <location>
        <begin position="12"/>
        <end position="34"/>
    </location>
</feature>
<dbReference type="RefSeq" id="WP_157719236.1">
    <property type="nucleotide sequence ID" value="NZ_LT629787.1"/>
</dbReference>
<evidence type="ECO:0008006" key="4">
    <source>
        <dbReference type="Google" id="ProtNLM"/>
    </source>
</evidence>
<organism evidence="2 3">
    <name type="scientific">Halopseudomonas salegens</name>
    <dbReference type="NCBI Taxonomy" id="1434072"/>
    <lineage>
        <taxon>Bacteria</taxon>
        <taxon>Pseudomonadati</taxon>
        <taxon>Pseudomonadota</taxon>
        <taxon>Gammaproteobacteria</taxon>
        <taxon>Pseudomonadales</taxon>
        <taxon>Pseudomonadaceae</taxon>
        <taxon>Halopseudomonas</taxon>
    </lineage>
</organism>
<protein>
    <recommendedName>
        <fullName evidence="4">General secretion pathway protein K</fullName>
    </recommendedName>
</protein>
<dbReference type="AlphaFoldDB" id="A0A1H2HWN5"/>
<name>A0A1H2HWN5_9GAMM</name>
<reference evidence="3" key="1">
    <citation type="submission" date="2016-10" db="EMBL/GenBank/DDBJ databases">
        <authorList>
            <person name="Varghese N."/>
            <person name="Submissions S."/>
        </authorList>
    </citation>
    <scope>NUCLEOTIDE SEQUENCE [LARGE SCALE GENOMIC DNA]</scope>
    <source>
        <strain evidence="3">CECT 8338</strain>
    </source>
</reference>
<dbReference type="Proteomes" id="UP000243924">
    <property type="component" value="Chromosome I"/>
</dbReference>
<proteinExistence type="predicted"/>
<gene>
    <name evidence="2" type="ORF">SAMN05216210_3362</name>
</gene>
<dbReference type="STRING" id="1434072.SAMN05216210_3362"/>